<dbReference type="NCBIfam" id="TIGR03127">
    <property type="entry name" value="RuMP_HxlB"/>
    <property type="match status" value="1"/>
</dbReference>
<dbReference type="EMBL" id="MNUO01000089">
    <property type="protein sequence ID" value="OIN96600.1"/>
    <property type="molecule type" value="Genomic_DNA"/>
</dbReference>
<gene>
    <name evidence="3" type="ORF">AUJ66_05730</name>
</gene>
<accession>A0A1J4SBC1</accession>
<protein>
    <recommendedName>
        <fullName evidence="2">SIS domain-containing protein</fullName>
    </recommendedName>
</protein>
<dbReference type="Pfam" id="PF01380">
    <property type="entry name" value="SIS"/>
    <property type="match status" value="1"/>
</dbReference>
<name>A0A1J4SBC1_9BACT</name>
<dbReference type="STRING" id="1817893.AUJ66_05730"/>
<reference evidence="3 4" key="1">
    <citation type="journal article" date="2016" name="Environ. Microbiol.">
        <title>Genomic resolution of a cold subsurface aquifer community provides metabolic insights for novel microbes adapted to high CO concentrations.</title>
        <authorList>
            <person name="Probst A.J."/>
            <person name="Castelle C.J."/>
            <person name="Singh A."/>
            <person name="Brown C.T."/>
            <person name="Anantharaman K."/>
            <person name="Sharon I."/>
            <person name="Hug L.A."/>
            <person name="Burstein D."/>
            <person name="Emerson J.B."/>
            <person name="Thomas B.C."/>
            <person name="Banfield J.F."/>
        </authorList>
    </citation>
    <scope>NUCLEOTIDE SEQUENCE [LARGE SCALE GENOMIC DNA]</scope>
    <source>
        <strain evidence="3">CG1_02_38_46</strain>
    </source>
</reference>
<sequence>MEIEKAIEIILDEERKVMGRVDKKIVEKFIKKILIAKRIFLAGEGRSGLIAKTFAMRLMQLGFETYVAGETITPGIGRGDLLIACSGSGETEVTFHMAEVARNYGAKVVTFTANRNSTIVNVSDLVVGVPVPFKGKFKRNGLEQIGGSLFEQGLFLMMEAVVLILMRRLKKSPHELWKRHTKLE</sequence>
<dbReference type="GO" id="GO:0097367">
    <property type="term" value="F:carbohydrate derivative binding"/>
    <property type="evidence" value="ECO:0007669"/>
    <property type="project" value="InterPro"/>
</dbReference>
<evidence type="ECO:0000313" key="3">
    <source>
        <dbReference type="EMBL" id="OIN96600.1"/>
    </source>
</evidence>
<evidence type="ECO:0000259" key="2">
    <source>
        <dbReference type="PROSITE" id="PS51464"/>
    </source>
</evidence>
<dbReference type="Proteomes" id="UP000182278">
    <property type="component" value="Unassembled WGS sequence"/>
</dbReference>
<dbReference type="PANTHER" id="PTHR43443">
    <property type="entry name" value="3-HEXULOSE-6-PHOSPHATE ISOMERASE"/>
    <property type="match status" value="1"/>
</dbReference>
<dbReference type="CDD" id="cd05005">
    <property type="entry name" value="SIS_PHI"/>
    <property type="match status" value="1"/>
</dbReference>
<dbReference type="InterPro" id="IPR001347">
    <property type="entry name" value="SIS_dom"/>
</dbReference>
<dbReference type="GO" id="GO:1901135">
    <property type="term" value="P:carbohydrate derivative metabolic process"/>
    <property type="evidence" value="ECO:0007669"/>
    <property type="project" value="InterPro"/>
</dbReference>
<dbReference type="InterPro" id="IPR046348">
    <property type="entry name" value="SIS_dom_sf"/>
</dbReference>
<dbReference type="Gene3D" id="3.40.50.10490">
    <property type="entry name" value="Glucose-6-phosphate isomerase like protein, domain 1"/>
    <property type="match status" value="1"/>
</dbReference>
<feature type="domain" description="SIS" evidence="2">
    <location>
        <begin position="25"/>
        <end position="171"/>
    </location>
</feature>
<comment type="caution">
    <text evidence="3">The sequence shown here is derived from an EMBL/GenBank/DDBJ whole genome shotgun (WGS) entry which is preliminary data.</text>
</comment>
<dbReference type="PANTHER" id="PTHR43443:SF1">
    <property type="entry name" value="3-HEXULOSE-6-PHOSPHATE ISOMERASE"/>
    <property type="match status" value="1"/>
</dbReference>
<dbReference type="SUPFAM" id="SSF53697">
    <property type="entry name" value="SIS domain"/>
    <property type="match status" value="1"/>
</dbReference>
<dbReference type="InterPro" id="IPR017552">
    <property type="entry name" value="PHI/rmpB"/>
</dbReference>
<evidence type="ECO:0000256" key="1">
    <source>
        <dbReference type="ARBA" id="ARBA00009235"/>
    </source>
</evidence>
<dbReference type="AlphaFoldDB" id="A0A1J4SBC1"/>
<dbReference type="GO" id="GO:0016853">
    <property type="term" value="F:isomerase activity"/>
    <property type="evidence" value="ECO:0007669"/>
    <property type="project" value="InterPro"/>
</dbReference>
<evidence type="ECO:0000313" key="4">
    <source>
        <dbReference type="Proteomes" id="UP000182278"/>
    </source>
</evidence>
<proteinExistence type="inferred from homology"/>
<comment type="similarity">
    <text evidence="1">Belongs to the SIS family. PHI subfamily.</text>
</comment>
<organism evidence="3 4">
    <name type="scientific">Candidatus Desantisbacteria bacterium CG1_02_38_46</name>
    <dbReference type="NCBI Taxonomy" id="1817893"/>
    <lineage>
        <taxon>Bacteria</taxon>
        <taxon>Candidatus Desantisiibacteriota</taxon>
    </lineage>
</organism>
<dbReference type="PROSITE" id="PS51464">
    <property type="entry name" value="SIS"/>
    <property type="match status" value="1"/>
</dbReference>